<accession>A0A8T8SXT7</accession>
<dbReference type="EMBL" id="LWDD02001242">
    <property type="protein sequence ID" value="KAE8250338.1"/>
    <property type="molecule type" value="Genomic_DNA"/>
</dbReference>
<keyword evidence="8" id="KW-0378">Hydrolase</keyword>
<dbReference type="InterPro" id="IPR043128">
    <property type="entry name" value="Rev_trsase/Diguanyl_cyclase"/>
</dbReference>
<dbReference type="InterPro" id="IPR041373">
    <property type="entry name" value="RT_RNaseH"/>
</dbReference>
<evidence type="ECO:0000256" key="5">
    <source>
        <dbReference type="ARBA" id="ARBA00022723"/>
    </source>
</evidence>
<keyword evidence="3" id="KW-0548">Nucleotidyltransferase</keyword>
<evidence type="ECO:0000259" key="19">
    <source>
        <dbReference type="PROSITE" id="PS50994"/>
    </source>
</evidence>
<dbReference type="SUPFAM" id="SSF53098">
    <property type="entry name" value="Ribonuclease H-like"/>
    <property type="match status" value="1"/>
</dbReference>
<dbReference type="Pfam" id="PF17921">
    <property type="entry name" value="Integrase_H2C2"/>
    <property type="match status" value="1"/>
</dbReference>
<dbReference type="InterPro" id="IPR001584">
    <property type="entry name" value="Integrase_cat-core"/>
</dbReference>
<protein>
    <recommendedName>
        <fullName evidence="19">Integrase catalytic domain-containing protein</fullName>
    </recommendedName>
</protein>
<dbReference type="Proteomes" id="UP000077671">
    <property type="component" value="Unassembled WGS sequence"/>
</dbReference>
<keyword evidence="2" id="KW-0808">Transferase</keyword>
<dbReference type="GO" id="GO:0005634">
    <property type="term" value="C:nucleus"/>
    <property type="evidence" value="ECO:0007669"/>
    <property type="project" value="UniProtKB-ARBA"/>
</dbReference>
<gene>
    <name evidence="20" type="ORF">A4X03_0g6461</name>
</gene>
<keyword evidence="17" id="KW-0175">Coiled coil</keyword>
<evidence type="ECO:0000256" key="2">
    <source>
        <dbReference type="ARBA" id="ARBA00022679"/>
    </source>
</evidence>
<keyword evidence="11" id="KW-0229">DNA integration</keyword>
<evidence type="ECO:0000313" key="21">
    <source>
        <dbReference type="Proteomes" id="UP000077671"/>
    </source>
</evidence>
<dbReference type="SUPFAM" id="SSF56672">
    <property type="entry name" value="DNA/RNA polymerases"/>
    <property type="match status" value="2"/>
</dbReference>
<dbReference type="GO" id="GO:0003677">
    <property type="term" value="F:DNA binding"/>
    <property type="evidence" value="ECO:0007669"/>
    <property type="project" value="UniProtKB-KW"/>
</dbReference>
<evidence type="ECO:0000256" key="16">
    <source>
        <dbReference type="ARBA" id="ARBA00023268"/>
    </source>
</evidence>
<evidence type="ECO:0000256" key="15">
    <source>
        <dbReference type="ARBA" id="ARBA00023172"/>
    </source>
</evidence>
<comment type="caution">
    <text evidence="20">The sequence shown here is derived from an EMBL/GenBank/DDBJ whole genome shotgun (WGS) entry which is preliminary data.</text>
</comment>
<dbReference type="InterPro" id="IPR043502">
    <property type="entry name" value="DNA/RNA_pol_sf"/>
</dbReference>
<sequence>MEDHMASLEKLLRRASDIGLKFSPAKCTFAVPSLVLLGRKVSGAGLAVWKDRASAVTELRRPTTLRELYHVLGLFGYYRPFTPNFAAIAEPLTSLTKGWRYEHADGRYRLVNLEGKPTSPDRVVFPWSLAAQRSFEALKAAIAEPPVLGHPDPSRPFILYVDASKKAFAAVLHQVFEHGLSTTPVSDGTVAKLVTLRVPHVPTAIARERWTAWLRQDRLFAPILTKAELGDLGDWLLDDGLLIRRVDGRLALPEGALPDLLRLAHDDGGHFGFTKTFLTISKDFWRPGLTTAVRAWVKHCSVCQSVKVPRRVGALRIDDDPQDPFEAVSIDLALGLPRMRNGVDAVLVMLDLFSRMVLLEPCSSEISAEGIAAIVSDRILRLGWRPRRLVTDSEMKMTGVVMQSLAHSLGAVVAPSPPHHQQANAVERSIQTVQVTLRVMCLESKVAWDRRAVPSVELAMNSTPSVSTGARPFDLVFIAHPRIVHAVFDVAEHDGVGSFQERLAAAEERLTEAREILAAARAEQKRRYDAKRRSLPELAVGDKVFVRLTDRPVPGAITSKLDVRKLGPFRVAEVLSSHRVRLALPDPLRIHDIFSVEQLDVVPADVDPFATTRNVPPPLASSSVEDADEAVSVVSATEHDEDDEHPPAVRPSRATRPPINLREYDMGLYAASVDTELLRTPSSKPRRVMVEGREIVLLERPVAYLSRLTTTVESKLVASELELCCFAWAMGRLMHLLEGALVTVVTDHAPLGPMLTATASHEYGPTISKCRAMLMPHIPNLRFIYKPGRKHTNANALSRLVSTEVADADDPGRLSSVGGDVLDEA</sequence>
<feature type="region of interest" description="Disordered" evidence="18">
    <location>
        <begin position="613"/>
        <end position="656"/>
    </location>
</feature>
<evidence type="ECO:0000256" key="1">
    <source>
        <dbReference type="ARBA" id="ARBA00022670"/>
    </source>
</evidence>
<name>A0A8T8SXT7_9BASI</name>
<keyword evidence="15" id="KW-0233">DNA recombination</keyword>
<evidence type="ECO:0000313" key="20">
    <source>
        <dbReference type="EMBL" id="KAE8250338.1"/>
    </source>
</evidence>
<evidence type="ECO:0000256" key="10">
    <source>
        <dbReference type="ARBA" id="ARBA00022884"/>
    </source>
</evidence>
<evidence type="ECO:0000256" key="7">
    <source>
        <dbReference type="ARBA" id="ARBA00022759"/>
    </source>
</evidence>
<dbReference type="GO" id="GO:0004519">
    <property type="term" value="F:endonuclease activity"/>
    <property type="evidence" value="ECO:0007669"/>
    <property type="project" value="UniProtKB-KW"/>
</dbReference>
<evidence type="ECO:0000256" key="18">
    <source>
        <dbReference type="SAM" id="MobiDB-lite"/>
    </source>
</evidence>
<evidence type="ECO:0000256" key="12">
    <source>
        <dbReference type="ARBA" id="ARBA00022918"/>
    </source>
</evidence>
<dbReference type="InterPro" id="IPR056924">
    <property type="entry name" value="SH3_Tf2-1"/>
</dbReference>
<evidence type="ECO:0000256" key="8">
    <source>
        <dbReference type="ARBA" id="ARBA00022801"/>
    </source>
</evidence>
<dbReference type="AlphaFoldDB" id="A0A8T8SXT7"/>
<evidence type="ECO:0000256" key="14">
    <source>
        <dbReference type="ARBA" id="ARBA00023125"/>
    </source>
</evidence>
<dbReference type="InterPro" id="IPR041588">
    <property type="entry name" value="Integrase_H2C2"/>
</dbReference>
<dbReference type="PANTHER" id="PTHR37984">
    <property type="entry name" value="PROTEIN CBG26694"/>
    <property type="match status" value="1"/>
</dbReference>
<keyword evidence="5" id="KW-0479">Metal-binding</keyword>
<keyword evidence="14" id="KW-0238">DNA-binding</keyword>
<dbReference type="GO" id="GO:0046872">
    <property type="term" value="F:metal ion binding"/>
    <property type="evidence" value="ECO:0007669"/>
    <property type="project" value="UniProtKB-KW"/>
</dbReference>
<keyword evidence="13" id="KW-0239">DNA-directed DNA polymerase</keyword>
<proteinExistence type="predicted"/>
<keyword evidence="7" id="KW-0255">Endonuclease</keyword>
<evidence type="ECO:0000256" key="6">
    <source>
        <dbReference type="ARBA" id="ARBA00022750"/>
    </source>
</evidence>
<keyword evidence="16" id="KW-0511">Multifunctional enzyme</keyword>
<dbReference type="InterPro" id="IPR041577">
    <property type="entry name" value="RT_RNaseH_2"/>
</dbReference>
<keyword evidence="12" id="KW-0695">RNA-directed DNA polymerase</keyword>
<reference evidence="20" key="1">
    <citation type="submission" date="2016-04" db="EMBL/GenBank/DDBJ databases">
        <authorList>
            <person name="Nguyen H.D."/>
            <person name="Kesanakurti P."/>
            <person name="Cullis J."/>
            <person name="Levesque C.A."/>
            <person name="Hambleton S."/>
        </authorList>
    </citation>
    <scope>NUCLEOTIDE SEQUENCE</scope>
    <source>
        <strain evidence="20">DAOMC 238032</strain>
    </source>
</reference>
<dbReference type="PROSITE" id="PS50994">
    <property type="entry name" value="INTEGRASE"/>
    <property type="match status" value="1"/>
</dbReference>
<keyword evidence="9" id="KW-0460">Magnesium</keyword>
<evidence type="ECO:0000256" key="3">
    <source>
        <dbReference type="ARBA" id="ARBA00022695"/>
    </source>
</evidence>
<organism evidence="20 21">
    <name type="scientific">Tilletia caries</name>
    <name type="common">wheat bunt fungus</name>
    <dbReference type="NCBI Taxonomy" id="13290"/>
    <lineage>
        <taxon>Eukaryota</taxon>
        <taxon>Fungi</taxon>
        <taxon>Dikarya</taxon>
        <taxon>Basidiomycota</taxon>
        <taxon>Ustilaginomycotina</taxon>
        <taxon>Exobasidiomycetes</taxon>
        <taxon>Tilletiales</taxon>
        <taxon>Tilletiaceae</taxon>
        <taxon>Tilletia</taxon>
    </lineage>
</organism>
<dbReference type="Pfam" id="PF24626">
    <property type="entry name" value="SH3_Tf2-1"/>
    <property type="match status" value="1"/>
</dbReference>
<dbReference type="GO" id="GO:0006310">
    <property type="term" value="P:DNA recombination"/>
    <property type="evidence" value="ECO:0007669"/>
    <property type="project" value="UniProtKB-KW"/>
</dbReference>
<reference evidence="20" key="2">
    <citation type="journal article" date="2019" name="IMA Fungus">
        <title>Genome sequencing and comparison of five Tilletia species to identify candidate genes for the detection of regulated species infecting wheat.</title>
        <authorList>
            <person name="Nguyen H.D.T."/>
            <person name="Sultana T."/>
            <person name="Kesanakurti P."/>
            <person name="Hambleton S."/>
        </authorList>
    </citation>
    <scope>NUCLEOTIDE SEQUENCE</scope>
    <source>
        <strain evidence="20">DAOMC 238032</strain>
    </source>
</reference>
<evidence type="ECO:0000256" key="4">
    <source>
        <dbReference type="ARBA" id="ARBA00022722"/>
    </source>
</evidence>
<evidence type="ECO:0000256" key="9">
    <source>
        <dbReference type="ARBA" id="ARBA00022842"/>
    </source>
</evidence>
<dbReference type="InterPro" id="IPR050951">
    <property type="entry name" value="Retrovirus_Pol_polyprotein"/>
</dbReference>
<dbReference type="GO" id="GO:0003964">
    <property type="term" value="F:RNA-directed DNA polymerase activity"/>
    <property type="evidence" value="ECO:0007669"/>
    <property type="project" value="UniProtKB-KW"/>
</dbReference>
<keyword evidence="4" id="KW-0540">Nuclease</keyword>
<dbReference type="InterPro" id="IPR012337">
    <property type="entry name" value="RNaseH-like_sf"/>
</dbReference>
<dbReference type="GO" id="GO:0003887">
    <property type="term" value="F:DNA-directed DNA polymerase activity"/>
    <property type="evidence" value="ECO:0007669"/>
    <property type="project" value="UniProtKB-KW"/>
</dbReference>
<dbReference type="GO" id="GO:0015074">
    <property type="term" value="P:DNA integration"/>
    <property type="evidence" value="ECO:0007669"/>
    <property type="project" value="UniProtKB-KW"/>
</dbReference>
<evidence type="ECO:0000256" key="13">
    <source>
        <dbReference type="ARBA" id="ARBA00022932"/>
    </source>
</evidence>
<dbReference type="GO" id="GO:0006508">
    <property type="term" value="P:proteolysis"/>
    <property type="evidence" value="ECO:0007669"/>
    <property type="project" value="UniProtKB-KW"/>
</dbReference>
<dbReference type="GO" id="GO:0004190">
    <property type="term" value="F:aspartic-type endopeptidase activity"/>
    <property type="evidence" value="ECO:0007669"/>
    <property type="project" value="UniProtKB-KW"/>
</dbReference>
<evidence type="ECO:0000256" key="17">
    <source>
        <dbReference type="SAM" id="Coils"/>
    </source>
</evidence>
<dbReference type="PANTHER" id="PTHR37984:SF5">
    <property type="entry name" value="PROTEIN NYNRIN-LIKE"/>
    <property type="match status" value="1"/>
</dbReference>
<feature type="domain" description="Integrase catalytic" evidence="19">
    <location>
        <begin position="320"/>
        <end position="480"/>
    </location>
</feature>
<keyword evidence="1" id="KW-0645">Protease</keyword>
<dbReference type="Gene3D" id="1.10.340.70">
    <property type="match status" value="1"/>
</dbReference>
<dbReference type="Gene3D" id="3.30.420.10">
    <property type="entry name" value="Ribonuclease H-like superfamily/Ribonuclease H"/>
    <property type="match status" value="1"/>
</dbReference>
<evidence type="ECO:0000256" key="11">
    <source>
        <dbReference type="ARBA" id="ARBA00022908"/>
    </source>
</evidence>
<dbReference type="InterPro" id="IPR036397">
    <property type="entry name" value="RNaseH_sf"/>
</dbReference>
<dbReference type="Gene3D" id="3.30.70.270">
    <property type="match status" value="2"/>
</dbReference>
<keyword evidence="10" id="KW-0694">RNA-binding</keyword>
<dbReference type="GO" id="GO:0003723">
    <property type="term" value="F:RNA binding"/>
    <property type="evidence" value="ECO:0007669"/>
    <property type="project" value="UniProtKB-KW"/>
</dbReference>
<dbReference type="Pfam" id="PF17917">
    <property type="entry name" value="RT_RNaseH"/>
    <property type="match status" value="1"/>
</dbReference>
<feature type="coiled-coil region" evidence="17">
    <location>
        <begin position="496"/>
        <end position="523"/>
    </location>
</feature>
<keyword evidence="6" id="KW-0064">Aspartyl protease</keyword>
<dbReference type="Pfam" id="PF17919">
    <property type="entry name" value="RT_RNaseH_2"/>
    <property type="match status" value="1"/>
</dbReference>